<dbReference type="AlphaFoldDB" id="A0AAN8IJM5"/>
<dbReference type="EMBL" id="WIXE01012380">
    <property type="protein sequence ID" value="KAK5975976.1"/>
    <property type="molecule type" value="Genomic_DNA"/>
</dbReference>
<evidence type="ECO:0000313" key="2">
    <source>
        <dbReference type="Proteomes" id="UP001331761"/>
    </source>
</evidence>
<organism evidence="1 2">
    <name type="scientific">Trichostrongylus colubriformis</name>
    <name type="common">Black scour worm</name>
    <dbReference type="NCBI Taxonomy" id="6319"/>
    <lineage>
        <taxon>Eukaryota</taxon>
        <taxon>Metazoa</taxon>
        <taxon>Ecdysozoa</taxon>
        <taxon>Nematoda</taxon>
        <taxon>Chromadorea</taxon>
        <taxon>Rhabditida</taxon>
        <taxon>Rhabditina</taxon>
        <taxon>Rhabditomorpha</taxon>
        <taxon>Strongyloidea</taxon>
        <taxon>Trichostrongylidae</taxon>
        <taxon>Trichostrongylus</taxon>
    </lineage>
</organism>
<accession>A0AAN8IJM5</accession>
<proteinExistence type="predicted"/>
<reference evidence="1 2" key="1">
    <citation type="submission" date="2019-10" db="EMBL/GenBank/DDBJ databases">
        <title>Assembly and Annotation for the nematode Trichostrongylus colubriformis.</title>
        <authorList>
            <person name="Martin J."/>
        </authorList>
    </citation>
    <scope>NUCLEOTIDE SEQUENCE [LARGE SCALE GENOMIC DNA]</scope>
    <source>
        <strain evidence="1">G859</strain>
        <tissue evidence="1">Whole worm</tissue>
    </source>
</reference>
<protein>
    <submittedName>
        <fullName evidence="1">Uncharacterized protein</fullName>
    </submittedName>
</protein>
<name>A0AAN8IJM5_TRICO</name>
<gene>
    <name evidence="1" type="ORF">GCK32_018609</name>
</gene>
<comment type="caution">
    <text evidence="1">The sequence shown here is derived from an EMBL/GenBank/DDBJ whole genome shotgun (WGS) entry which is preliminary data.</text>
</comment>
<dbReference type="Proteomes" id="UP001331761">
    <property type="component" value="Unassembled WGS sequence"/>
</dbReference>
<keyword evidence="2" id="KW-1185">Reference proteome</keyword>
<sequence>MIPRGTVGLRTLLPVARRSLHASSSVLGEAPSIGEAPAHVDEAPTPQPTDPSAAPTYMGYLAGAISTILAKTAAATQVLGLTSEVDPSEQTKPVVTETSVSGAPTKAQALQRSFEKRVSRTEVTRKTRALVKQILLAESSDSKLTRIQELSSHIISFPPTRIVVAQVSYTYVYRILIANKCDLSVKSL</sequence>
<evidence type="ECO:0000313" key="1">
    <source>
        <dbReference type="EMBL" id="KAK5975976.1"/>
    </source>
</evidence>